<evidence type="ECO:0000313" key="4">
    <source>
        <dbReference type="EMBL" id="KAG6480912.1"/>
    </source>
</evidence>
<dbReference type="PROSITE" id="PS51375">
    <property type="entry name" value="PPR"/>
    <property type="match status" value="3"/>
</dbReference>
<dbReference type="Gene3D" id="1.25.40.10">
    <property type="entry name" value="Tetratricopeptide repeat domain"/>
    <property type="match status" value="4"/>
</dbReference>
<protein>
    <recommendedName>
        <fullName evidence="3">DYW domain-containing protein</fullName>
    </recommendedName>
</protein>
<dbReference type="FunFam" id="1.25.40.10:FF:000442">
    <property type="entry name" value="Pentatricopeptide repeat-containing protein At3g49710"/>
    <property type="match status" value="1"/>
</dbReference>
<organism evidence="4 5">
    <name type="scientific">Zingiber officinale</name>
    <name type="common">Ginger</name>
    <name type="synonym">Amomum zingiber</name>
    <dbReference type="NCBI Taxonomy" id="94328"/>
    <lineage>
        <taxon>Eukaryota</taxon>
        <taxon>Viridiplantae</taxon>
        <taxon>Streptophyta</taxon>
        <taxon>Embryophyta</taxon>
        <taxon>Tracheophyta</taxon>
        <taxon>Spermatophyta</taxon>
        <taxon>Magnoliopsida</taxon>
        <taxon>Liliopsida</taxon>
        <taxon>Zingiberales</taxon>
        <taxon>Zingiberaceae</taxon>
        <taxon>Zingiber</taxon>
    </lineage>
</organism>
<feature type="domain" description="DYW" evidence="3">
    <location>
        <begin position="573"/>
        <end position="664"/>
    </location>
</feature>
<reference evidence="4 5" key="1">
    <citation type="submission" date="2020-08" db="EMBL/GenBank/DDBJ databases">
        <title>Plant Genome Project.</title>
        <authorList>
            <person name="Zhang R.-G."/>
        </authorList>
    </citation>
    <scope>NUCLEOTIDE SEQUENCE [LARGE SCALE GENOMIC DNA]</scope>
    <source>
        <tissue evidence="4">Rhizome</tissue>
    </source>
</reference>
<dbReference type="NCBIfam" id="TIGR00756">
    <property type="entry name" value="PPR"/>
    <property type="match status" value="4"/>
</dbReference>
<dbReference type="InterPro" id="IPR046960">
    <property type="entry name" value="PPR_At4g14850-like_plant"/>
</dbReference>
<dbReference type="Proteomes" id="UP000734854">
    <property type="component" value="Unassembled WGS sequence"/>
</dbReference>
<evidence type="ECO:0000256" key="2">
    <source>
        <dbReference type="PROSITE-ProRule" id="PRU00708"/>
    </source>
</evidence>
<dbReference type="InterPro" id="IPR002885">
    <property type="entry name" value="PPR_rpt"/>
</dbReference>
<dbReference type="FunFam" id="1.25.40.10:FF:000242">
    <property type="entry name" value="Pentatricopeptide repeat-containing protein"/>
    <property type="match status" value="1"/>
</dbReference>
<dbReference type="EMBL" id="JACMSC010000016">
    <property type="protein sequence ID" value="KAG6480912.1"/>
    <property type="molecule type" value="Genomic_DNA"/>
</dbReference>
<feature type="repeat" description="PPR" evidence="2">
    <location>
        <begin position="393"/>
        <end position="428"/>
    </location>
</feature>
<dbReference type="PANTHER" id="PTHR47926:SF367">
    <property type="entry name" value="DYW DOMAIN-CONTAINING PROTEIN"/>
    <property type="match status" value="1"/>
</dbReference>
<dbReference type="InterPro" id="IPR032867">
    <property type="entry name" value="DYW_dom"/>
</dbReference>
<dbReference type="InterPro" id="IPR046848">
    <property type="entry name" value="E_motif"/>
</dbReference>
<comment type="caution">
    <text evidence="4">The sequence shown here is derived from an EMBL/GenBank/DDBJ whole genome shotgun (WGS) entry which is preliminary data.</text>
</comment>
<sequence>MYFYFDIKSDQLNSRRMSISGFLMRFRPTLLIPALKPRLPILSLSPSDASLRRPERVLSSLPPSPSLSHLLQTHARLVVLGLAAHRASLARLLAVCAALSPSAPSRYFRTLFAAIDRPNVFASNNLLRCLARSEDDAAAPAHDAFRFYSRLRRTGIPTNNYTFPFLLQACSRRPIIGEGAQLHSQAVKCGLDHDLYVRNAFISFYGSCSALDYARRVFDELPAQRDLVSWNAILAGYARAGRVDVSQKLFEEMPERDVISWSTMIMGYVQNGALEKGLELFRELIAKGLKVNEAILVTVLSASAQLGLLEIGKFIHSTIRSMNFPLTVALGTALVDMYAKCGCLELSRKIFNEMKGKDVFSWNTMICGLATHGLGNEAVKLFHQFIDRGFVPTRVTFVGVLNACSRAGLVDEGRRYFKLMVEEYGIEPEMEHYGCLVDLLGRAGLVSEAVELIEGMTIPPDPVLWGILLGACKVHGMVELGIRIGNKLIDLEPGHDGYYVLLAGMYAKARKWEDVINVRRLMSNRGTNKIAGWSLIEAHGKLHKFVAGDKQHKDYPEIHKTLEMIVTRLRDAGYRPDVSAILHDIDEEEKIHVIKEHSERLAIAFGLMVVEVGYPIRIVKNLRVCGDCHEFSKLVTEVFNREIIVRDGSRFHHLKEGKCSCLDYCFGLSKIASVHIIDVQLENSLSSAMQSAASTNAPPLVAVNDRWNMSGHCFSTVLCFAAAVVSLTILPLCGRRRPLS</sequence>
<accession>A0A8J5F2R9</accession>
<evidence type="ECO:0000259" key="3">
    <source>
        <dbReference type="Pfam" id="PF14432"/>
    </source>
</evidence>
<dbReference type="Pfam" id="PF01535">
    <property type="entry name" value="PPR"/>
    <property type="match status" value="3"/>
</dbReference>
<dbReference type="AlphaFoldDB" id="A0A8J5F2R9"/>
<feature type="repeat" description="PPR" evidence="2">
    <location>
        <begin position="358"/>
        <end position="392"/>
    </location>
</feature>
<name>A0A8J5F2R9_ZINOF</name>
<dbReference type="Pfam" id="PF13041">
    <property type="entry name" value="PPR_2"/>
    <property type="match status" value="1"/>
</dbReference>
<dbReference type="GO" id="GO:0009451">
    <property type="term" value="P:RNA modification"/>
    <property type="evidence" value="ECO:0007669"/>
    <property type="project" value="InterPro"/>
</dbReference>
<dbReference type="Pfam" id="PF20431">
    <property type="entry name" value="E_motif"/>
    <property type="match status" value="1"/>
</dbReference>
<dbReference type="Pfam" id="PF14432">
    <property type="entry name" value="DYW_deaminase"/>
    <property type="match status" value="1"/>
</dbReference>
<dbReference type="PANTHER" id="PTHR47926">
    <property type="entry name" value="PENTATRICOPEPTIDE REPEAT-CONTAINING PROTEIN"/>
    <property type="match status" value="1"/>
</dbReference>
<gene>
    <name evidence="4" type="ORF">ZIOFF_057500</name>
</gene>
<evidence type="ECO:0000256" key="1">
    <source>
        <dbReference type="ARBA" id="ARBA00022737"/>
    </source>
</evidence>
<proteinExistence type="predicted"/>
<dbReference type="GO" id="GO:0008270">
    <property type="term" value="F:zinc ion binding"/>
    <property type="evidence" value="ECO:0007669"/>
    <property type="project" value="InterPro"/>
</dbReference>
<keyword evidence="5" id="KW-1185">Reference proteome</keyword>
<evidence type="ECO:0000313" key="5">
    <source>
        <dbReference type="Proteomes" id="UP000734854"/>
    </source>
</evidence>
<keyword evidence="1" id="KW-0677">Repeat</keyword>
<feature type="repeat" description="PPR" evidence="2">
    <location>
        <begin position="226"/>
        <end position="260"/>
    </location>
</feature>
<dbReference type="InterPro" id="IPR011990">
    <property type="entry name" value="TPR-like_helical_dom_sf"/>
</dbReference>
<dbReference type="GO" id="GO:0003723">
    <property type="term" value="F:RNA binding"/>
    <property type="evidence" value="ECO:0007669"/>
    <property type="project" value="InterPro"/>
</dbReference>